<reference evidence="5 6" key="1">
    <citation type="submission" date="2018-07" db="EMBL/GenBank/DDBJ databases">
        <title>Complete genome sequence of Spiroplasma alleghenense PLHS-1 (ATCC 51752).</title>
        <authorList>
            <person name="Chou L."/>
            <person name="Lee T.-Y."/>
            <person name="Tsai Y.-M."/>
            <person name="Kuo C.-H."/>
        </authorList>
    </citation>
    <scope>NUCLEOTIDE SEQUENCE [LARGE SCALE GENOMIC DNA]</scope>
    <source>
        <strain evidence="5 6">PLHS-1</strain>
    </source>
</reference>
<evidence type="ECO:0000313" key="5">
    <source>
        <dbReference type="EMBL" id="AXK51452.1"/>
    </source>
</evidence>
<dbReference type="InterPro" id="IPR002661">
    <property type="entry name" value="Ribosome_recyc_fac"/>
</dbReference>
<comment type="similarity">
    <text evidence="1 3">Belongs to the RRF family.</text>
</comment>
<dbReference type="NCBIfam" id="TIGR00496">
    <property type="entry name" value="frr"/>
    <property type="match status" value="1"/>
</dbReference>
<proteinExistence type="inferred from homology"/>
<comment type="function">
    <text evidence="3">Responsible for the release of ribosomes from messenger RNA at the termination of protein biosynthesis. May increase the efficiency of translation by recycling ribosomes from one round of translation to another.</text>
</comment>
<dbReference type="PANTHER" id="PTHR20982">
    <property type="entry name" value="RIBOSOME RECYCLING FACTOR"/>
    <property type="match status" value="1"/>
</dbReference>
<dbReference type="InterPro" id="IPR023584">
    <property type="entry name" value="Ribosome_recyc_fac_dom"/>
</dbReference>
<dbReference type="SUPFAM" id="SSF55194">
    <property type="entry name" value="Ribosome recycling factor, RRF"/>
    <property type="match status" value="1"/>
</dbReference>
<feature type="domain" description="Ribosome recycling factor" evidence="4">
    <location>
        <begin position="22"/>
        <end position="180"/>
    </location>
</feature>
<accession>A0A345Z4C3</accession>
<evidence type="ECO:0000259" key="4">
    <source>
        <dbReference type="Pfam" id="PF01765"/>
    </source>
</evidence>
<dbReference type="CDD" id="cd00520">
    <property type="entry name" value="RRF"/>
    <property type="match status" value="1"/>
</dbReference>
<name>A0A345Z4C3_9MOLU</name>
<dbReference type="InterPro" id="IPR036191">
    <property type="entry name" value="RRF_sf"/>
</dbReference>
<dbReference type="HAMAP" id="MF_00040">
    <property type="entry name" value="RRF"/>
    <property type="match status" value="1"/>
</dbReference>
<sequence>MHNTILENTKTSMAKTVDAYNEYIKKIRTGRANASMLSSVMVDAYGSLTPIAQTAQISAPEPQQLVIKPFDRSQIAAIVAGINKANLGLNPISEADLIRINIPALTEEIRKDLVKKLKAELETFKIRVRNDRRDSMDKAKKSKEIPEDLVKDLETKIQKLTDETIQKLESVTKDKEKDIMTI</sequence>
<dbReference type="EMBL" id="CP031376">
    <property type="protein sequence ID" value="AXK51452.1"/>
    <property type="molecule type" value="Genomic_DNA"/>
</dbReference>
<dbReference type="Pfam" id="PF01765">
    <property type="entry name" value="RRF"/>
    <property type="match status" value="1"/>
</dbReference>
<dbReference type="Gene3D" id="3.30.1360.40">
    <property type="match status" value="1"/>
</dbReference>
<dbReference type="OrthoDB" id="9804006at2"/>
<dbReference type="RefSeq" id="WP_115558349.1">
    <property type="nucleotide sequence ID" value="NZ_CP031376.1"/>
</dbReference>
<dbReference type="GO" id="GO:0006415">
    <property type="term" value="P:translational termination"/>
    <property type="evidence" value="ECO:0007669"/>
    <property type="project" value="UniProtKB-UniRule"/>
</dbReference>
<keyword evidence="2 3" id="KW-0648">Protein biosynthesis</keyword>
<comment type="subcellular location">
    <subcellularLocation>
        <location evidence="3">Cytoplasm</location>
    </subcellularLocation>
</comment>
<evidence type="ECO:0000256" key="1">
    <source>
        <dbReference type="ARBA" id="ARBA00005912"/>
    </source>
</evidence>
<evidence type="ECO:0000313" key="6">
    <source>
        <dbReference type="Proteomes" id="UP000254792"/>
    </source>
</evidence>
<organism evidence="5 6">
    <name type="scientific">Spiroplasma alleghenense</name>
    <dbReference type="NCBI Taxonomy" id="216931"/>
    <lineage>
        <taxon>Bacteria</taxon>
        <taxon>Bacillati</taxon>
        <taxon>Mycoplasmatota</taxon>
        <taxon>Mollicutes</taxon>
        <taxon>Entomoplasmatales</taxon>
        <taxon>Spiroplasmataceae</taxon>
        <taxon>Spiroplasma</taxon>
    </lineage>
</organism>
<dbReference type="PANTHER" id="PTHR20982:SF3">
    <property type="entry name" value="MITOCHONDRIAL RIBOSOME RECYCLING FACTOR PSEUDO 1"/>
    <property type="match status" value="1"/>
</dbReference>
<dbReference type="Gene3D" id="1.10.132.20">
    <property type="entry name" value="Ribosome-recycling factor"/>
    <property type="match status" value="1"/>
</dbReference>
<dbReference type="FunFam" id="3.30.1360.40:FF:000001">
    <property type="entry name" value="Ribosome-recycling factor"/>
    <property type="match status" value="1"/>
</dbReference>
<evidence type="ECO:0000256" key="3">
    <source>
        <dbReference type="HAMAP-Rule" id="MF_00040"/>
    </source>
</evidence>
<dbReference type="GO" id="GO:0043023">
    <property type="term" value="F:ribosomal large subunit binding"/>
    <property type="evidence" value="ECO:0007669"/>
    <property type="project" value="TreeGrafter"/>
</dbReference>
<dbReference type="KEGG" id="salx:SALLE_v1c07820"/>
<dbReference type="Proteomes" id="UP000254792">
    <property type="component" value="Chromosome"/>
</dbReference>
<protein>
    <recommendedName>
        <fullName evidence="3">Ribosome-recycling factor</fullName>
        <shortName evidence="3">RRF</shortName>
    </recommendedName>
    <alternativeName>
        <fullName evidence="3">Ribosome-releasing factor</fullName>
    </alternativeName>
</protein>
<keyword evidence="3" id="KW-0963">Cytoplasm</keyword>
<dbReference type="AlphaFoldDB" id="A0A345Z4C3"/>
<gene>
    <name evidence="3 5" type="primary">frr</name>
    <name evidence="5" type="ORF">SALLE_v1c07820</name>
</gene>
<keyword evidence="6" id="KW-1185">Reference proteome</keyword>
<evidence type="ECO:0000256" key="2">
    <source>
        <dbReference type="ARBA" id="ARBA00022917"/>
    </source>
</evidence>
<dbReference type="GO" id="GO:0005737">
    <property type="term" value="C:cytoplasm"/>
    <property type="evidence" value="ECO:0007669"/>
    <property type="project" value="UniProtKB-SubCell"/>
</dbReference>